<evidence type="ECO:0000256" key="1">
    <source>
        <dbReference type="ARBA" id="ARBA00008520"/>
    </source>
</evidence>
<keyword evidence="2" id="KW-0813">Transport</keyword>
<evidence type="ECO:0000256" key="3">
    <source>
        <dbReference type="ARBA" id="ARBA00022729"/>
    </source>
</evidence>
<dbReference type="Proteomes" id="UP001597097">
    <property type="component" value="Unassembled WGS sequence"/>
</dbReference>
<sequence length="434" mass="47107">MSAIPRRDLLRGAALLTLGGAVSQLTLTGCGSADQPVGSSKAGPQGQVVVWMHEEPANTKYFNAKIAEYQKKYPKVSIKPLYVPIANLDTKLSTAFTTGAPPDLIKVGAWTLAERASKGQLAPLAPADFGAGSLDQLKSRFEANAFAALTYENQVYGTPIDFNSVHLWYRRDRFEQAGLDPDKPPTTWEQIAEYSQKLTNADASKVGLQWQLADNIWAMLNFIPLIRGLGGQIIDESSRRGTLNTPEGIKALEYYGSLGNPKLSDPVGAFGLFAKGTSAMLMSGRFTSSLIPAINPEAKLGKTFDSAIVPSWAGKEKVAAGYSWGWMVAKKAKNPYTAWHFINWLTEGDNVNQQLSATGLVTPTAGWQKLPSASDKASQQLEEQIPYTDFGPVLPQWTETIKALLDSLESVIHKKQDARTAATAFDDAVGRILK</sequence>
<dbReference type="PROSITE" id="PS51318">
    <property type="entry name" value="TAT"/>
    <property type="match status" value="1"/>
</dbReference>
<dbReference type="RefSeq" id="WP_219536306.1">
    <property type="nucleotide sequence ID" value="NZ_JAHKRM010000029.1"/>
</dbReference>
<keyword evidence="3" id="KW-0732">Signal</keyword>
<dbReference type="EMBL" id="JBHUCM010000084">
    <property type="protein sequence ID" value="MFD1547864.1"/>
    <property type="molecule type" value="Genomic_DNA"/>
</dbReference>
<dbReference type="InterPro" id="IPR006311">
    <property type="entry name" value="TAT_signal"/>
</dbReference>
<keyword evidence="5" id="KW-1185">Reference proteome</keyword>
<evidence type="ECO:0000256" key="2">
    <source>
        <dbReference type="ARBA" id="ARBA00022448"/>
    </source>
</evidence>
<evidence type="ECO:0000313" key="4">
    <source>
        <dbReference type="EMBL" id="MFD1547864.1"/>
    </source>
</evidence>
<dbReference type="PROSITE" id="PS51257">
    <property type="entry name" value="PROKAR_LIPOPROTEIN"/>
    <property type="match status" value="1"/>
</dbReference>
<gene>
    <name evidence="4" type="ORF">ACFSJ0_63310</name>
</gene>
<organism evidence="4 5">
    <name type="scientific">Nonomuraea guangzhouensis</name>
    <dbReference type="NCBI Taxonomy" id="1291555"/>
    <lineage>
        <taxon>Bacteria</taxon>
        <taxon>Bacillati</taxon>
        <taxon>Actinomycetota</taxon>
        <taxon>Actinomycetes</taxon>
        <taxon>Streptosporangiales</taxon>
        <taxon>Streptosporangiaceae</taxon>
        <taxon>Nonomuraea</taxon>
    </lineage>
</organism>
<name>A0ABW4GZU0_9ACTN</name>
<dbReference type="InterPro" id="IPR006059">
    <property type="entry name" value="SBP"/>
</dbReference>
<comment type="caution">
    <text evidence="4">The sequence shown here is derived from an EMBL/GenBank/DDBJ whole genome shotgun (WGS) entry which is preliminary data.</text>
</comment>
<accession>A0ABW4GZU0</accession>
<comment type="similarity">
    <text evidence="1">Belongs to the bacterial solute-binding protein 1 family.</text>
</comment>
<dbReference type="Pfam" id="PF01547">
    <property type="entry name" value="SBP_bac_1"/>
    <property type="match status" value="1"/>
</dbReference>
<evidence type="ECO:0000313" key="5">
    <source>
        <dbReference type="Proteomes" id="UP001597097"/>
    </source>
</evidence>
<reference evidence="5" key="1">
    <citation type="journal article" date="2019" name="Int. J. Syst. Evol. Microbiol.">
        <title>The Global Catalogue of Microorganisms (GCM) 10K type strain sequencing project: providing services to taxonomists for standard genome sequencing and annotation.</title>
        <authorList>
            <consortium name="The Broad Institute Genomics Platform"/>
            <consortium name="The Broad Institute Genome Sequencing Center for Infectious Disease"/>
            <person name="Wu L."/>
            <person name="Ma J."/>
        </authorList>
    </citation>
    <scope>NUCLEOTIDE SEQUENCE [LARGE SCALE GENOMIC DNA]</scope>
    <source>
        <strain evidence="5">CGMCC 1.15399</strain>
    </source>
</reference>
<protein>
    <submittedName>
        <fullName evidence="4">Extracellular solute-binding protein</fullName>
    </submittedName>
</protein>
<dbReference type="PANTHER" id="PTHR30061:SF50">
    <property type="entry name" value="MALTOSE_MALTODEXTRIN-BINDING PERIPLASMIC PROTEIN"/>
    <property type="match status" value="1"/>
</dbReference>
<dbReference type="PANTHER" id="PTHR30061">
    <property type="entry name" value="MALTOSE-BINDING PERIPLASMIC PROTEIN"/>
    <property type="match status" value="1"/>
</dbReference>
<proteinExistence type="inferred from homology"/>